<dbReference type="Gene3D" id="2.60.120.10">
    <property type="entry name" value="Jelly Rolls"/>
    <property type="match status" value="1"/>
</dbReference>
<dbReference type="Pfam" id="PF00027">
    <property type="entry name" value="cNMP_binding"/>
    <property type="match status" value="1"/>
</dbReference>
<evidence type="ECO:0000259" key="1">
    <source>
        <dbReference type="PROSITE" id="PS50042"/>
    </source>
</evidence>
<proteinExistence type="predicted"/>
<gene>
    <name evidence="2" type="ordered locus">RSc3177</name>
</gene>
<dbReference type="KEGG" id="rso:RSc3177"/>
<dbReference type="InterPro" id="IPR014710">
    <property type="entry name" value="RmlC-like_jellyroll"/>
</dbReference>
<dbReference type="InterPro" id="IPR018490">
    <property type="entry name" value="cNMP-bd_dom_sf"/>
</dbReference>
<evidence type="ECO:0000313" key="2">
    <source>
        <dbReference type="EMBL" id="CAD16965.1"/>
    </source>
</evidence>
<dbReference type="CDD" id="cd00038">
    <property type="entry name" value="CAP_ED"/>
    <property type="match status" value="1"/>
</dbReference>
<dbReference type="PRINTS" id="PR00103">
    <property type="entry name" value="CAMPKINASE"/>
</dbReference>
<keyword evidence="3" id="KW-1185">Reference proteome</keyword>
<dbReference type="SUPFAM" id="SSF51206">
    <property type="entry name" value="cAMP-binding domain-like"/>
    <property type="match status" value="1"/>
</dbReference>
<name>Q8XUL1_RALN1</name>
<dbReference type="RefSeq" id="WP_011003065.1">
    <property type="nucleotide sequence ID" value="NC_003295.1"/>
</dbReference>
<evidence type="ECO:0000313" key="3">
    <source>
        <dbReference type="Proteomes" id="UP000001436"/>
    </source>
</evidence>
<organism evidence="2 3">
    <name type="scientific">Ralstonia nicotianae (strain ATCC BAA-1114 / GMI1000)</name>
    <name type="common">Ralstonia solanacearum</name>
    <dbReference type="NCBI Taxonomy" id="267608"/>
    <lineage>
        <taxon>Bacteria</taxon>
        <taxon>Pseudomonadati</taxon>
        <taxon>Pseudomonadota</taxon>
        <taxon>Betaproteobacteria</taxon>
        <taxon>Burkholderiales</taxon>
        <taxon>Burkholderiaceae</taxon>
        <taxon>Ralstonia</taxon>
        <taxon>Ralstonia solanacearum species complex</taxon>
    </lineage>
</organism>
<dbReference type="eggNOG" id="COG0664">
    <property type="taxonomic scope" value="Bacteria"/>
</dbReference>
<feature type="domain" description="Cyclic nucleotide-binding" evidence="1">
    <location>
        <begin position="34"/>
        <end position="103"/>
    </location>
</feature>
<dbReference type="GO" id="GO:0016301">
    <property type="term" value="F:kinase activity"/>
    <property type="evidence" value="ECO:0007669"/>
    <property type="project" value="UniProtKB-KW"/>
</dbReference>
<dbReference type="EnsemblBacteria" id="CAD16965">
    <property type="protein sequence ID" value="CAD16965"/>
    <property type="gene ID" value="RSc3177"/>
</dbReference>
<dbReference type="InterPro" id="IPR000595">
    <property type="entry name" value="cNMP-bd_dom"/>
</dbReference>
<keyword evidence="2" id="KW-0808">Transferase</keyword>
<dbReference type="PROSITE" id="PS50042">
    <property type="entry name" value="CNMP_BINDING_3"/>
    <property type="match status" value="1"/>
</dbReference>
<accession>Q8XUL1</accession>
<dbReference type="STRING" id="267608.RSc3177"/>
<protein>
    <submittedName>
        <fullName evidence="2">Camp-dependent protein kinase</fullName>
    </submittedName>
</protein>
<reference evidence="2 3" key="1">
    <citation type="journal article" date="2002" name="Nature">
        <title>Genome sequence of the plant pathogen Ralstonia solanacearum.</title>
        <authorList>
            <person name="Salanoubat M."/>
            <person name="Genin S."/>
            <person name="Artiguenave F."/>
            <person name="Gouzy J."/>
            <person name="Mangenot S."/>
            <person name="Arlat M."/>
            <person name="Billault A."/>
            <person name="Brottier P."/>
            <person name="Camus J.C."/>
            <person name="Cattolico L."/>
            <person name="Chandler M."/>
            <person name="Choisne N."/>
            <person name="Claudel-Renard C."/>
            <person name="Cunnac S."/>
            <person name="Demange N."/>
            <person name="Gaspin C."/>
            <person name="Lavie M."/>
            <person name="Moisan A."/>
            <person name="Robert C."/>
            <person name="Saurin W."/>
            <person name="Schiex T."/>
            <person name="Siguier P."/>
            <person name="Thebault P."/>
            <person name="Whalen M."/>
            <person name="Wincker P."/>
            <person name="Levy M."/>
            <person name="Weissenbach J."/>
            <person name="Boucher C.A."/>
        </authorList>
    </citation>
    <scope>NUCLEOTIDE SEQUENCE [LARGE SCALE GENOMIC DNA]</scope>
    <source>
        <strain evidence="3">ATCC BAA-1114 / GMI1000</strain>
    </source>
</reference>
<dbReference type="AlphaFoldDB" id="Q8XUL1"/>
<keyword evidence="2" id="KW-0418">Kinase</keyword>
<dbReference type="EMBL" id="AL646052">
    <property type="protein sequence ID" value="CAD16965.1"/>
    <property type="molecule type" value="Genomic_DNA"/>
</dbReference>
<sequence>MLGRFQGDAGRRLTIDALITQKLVGGNRDLAELLADKVQLLEINAGSVLIEQGASENDLYLIFAGAFDIVVNKRRVGRRFPNDHVGEMAAIEPSQPRAASVSF</sequence>
<dbReference type="Proteomes" id="UP000001436">
    <property type="component" value="Chromosome"/>
</dbReference>
<dbReference type="HOGENOM" id="CLU_2261501_0_0_4"/>